<feature type="region of interest" description="Disordered" evidence="6">
    <location>
        <begin position="1"/>
        <end position="32"/>
    </location>
</feature>
<feature type="transmembrane region" description="Helical" evidence="7">
    <location>
        <begin position="415"/>
        <end position="435"/>
    </location>
</feature>
<organism evidence="8 9">
    <name type="scientific">Theobroma cacao</name>
    <name type="common">Cacao</name>
    <name type="synonym">Cocoa</name>
    <dbReference type="NCBI Taxonomy" id="3641"/>
    <lineage>
        <taxon>Eukaryota</taxon>
        <taxon>Viridiplantae</taxon>
        <taxon>Streptophyta</taxon>
        <taxon>Embryophyta</taxon>
        <taxon>Tracheophyta</taxon>
        <taxon>Spermatophyta</taxon>
        <taxon>Magnoliopsida</taxon>
        <taxon>eudicotyledons</taxon>
        <taxon>Gunneridae</taxon>
        <taxon>Pentapetalae</taxon>
        <taxon>rosids</taxon>
        <taxon>malvids</taxon>
        <taxon>Malvales</taxon>
        <taxon>Malvaceae</taxon>
        <taxon>Byttnerioideae</taxon>
        <taxon>Theobroma</taxon>
    </lineage>
</organism>
<feature type="transmembrane region" description="Helical" evidence="7">
    <location>
        <begin position="499"/>
        <end position="521"/>
    </location>
</feature>
<evidence type="ECO:0000256" key="7">
    <source>
        <dbReference type="SAM" id="Phobius"/>
    </source>
</evidence>
<proteinExistence type="inferred from homology"/>
<keyword evidence="9" id="KW-1185">Reference proteome</keyword>
<dbReference type="AlphaFoldDB" id="A0A061FP98"/>
<feature type="transmembrane region" description="Helical" evidence="7">
    <location>
        <begin position="216"/>
        <end position="237"/>
    </location>
</feature>
<dbReference type="InParanoid" id="A0A061FP98"/>
<dbReference type="GO" id="GO:0005886">
    <property type="term" value="C:plasma membrane"/>
    <property type="evidence" value="ECO:0000318"/>
    <property type="project" value="GO_Central"/>
</dbReference>
<keyword evidence="3 7" id="KW-0812">Transmembrane</keyword>
<feature type="transmembrane region" description="Helical" evidence="7">
    <location>
        <begin position="77"/>
        <end position="97"/>
    </location>
</feature>
<feature type="transmembrane region" description="Helical" evidence="7">
    <location>
        <begin position="150"/>
        <end position="171"/>
    </location>
</feature>
<accession>A0A061FP98</accession>
<feature type="transmembrane region" description="Helical" evidence="7">
    <location>
        <begin position="375"/>
        <end position="395"/>
    </location>
</feature>
<feature type="transmembrane region" description="Helical" evidence="7">
    <location>
        <begin position="104"/>
        <end position="130"/>
    </location>
</feature>
<gene>
    <name evidence="8" type="ORF">TCM_043054</name>
</gene>
<dbReference type="OMA" id="WMSAVIG"/>
<evidence type="ECO:0000313" key="9">
    <source>
        <dbReference type="Proteomes" id="UP000026915"/>
    </source>
</evidence>
<evidence type="ECO:0000256" key="3">
    <source>
        <dbReference type="ARBA" id="ARBA00022692"/>
    </source>
</evidence>
<dbReference type="eggNOG" id="KOG1237">
    <property type="taxonomic scope" value="Eukaryota"/>
</dbReference>
<feature type="transmembrane region" description="Helical" evidence="7">
    <location>
        <begin position="39"/>
        <end position="65"/>
    </location>
</feature>
<dbReference type="Pfam" id="PF00854">
    <property type="entry name" value="PTR2"/>
    <property type="match status" value="1"/>
</dbReference>
<dbReference type="PANTHER" id="PTHR11654">
    <property type="entry name" value="OLIGOPEPTIDE TRANSPORTER-RELATED"/>
    <property type="match status" value="1"/>
</dbReference>
<dbReference type="GO" id="GO:0055085">
    <property type="term" value="P:transmembrane transport"/>
    <property type="evidence" value="ECO:0000318"/>
    <property type="project" value="GO_Central"/>
</dbReference>
<feature type="transmembrane region" description="Helical" evidence="7">
    <location>
        <begin position="191"/>
        <end position="210"/>
    </location>
</feature>
<evidence type="ECO:0000256" key="1">
    <source>
        <dbReference type="ARBA" id="ARBA00004141"/>
    </source>
</evidence>
<feature type="compositionally biased region" description="Polar residues" evidence="6">
    <location>
        <begin position="9"/>
        <end position="21"/>
    </location>
</feature>
<keyword evidence="4 7" id="KW-1133">Transmembrane helix</keyword>
<dbReference type="Gramene" id="EOY18512">
    <property type="protein sequence ID" value="EOY18512"/>
    <property type="gene ID" value="TCM_043054"/>
</dbReference>
<evidence type="ECO:0000256" key="5">
    <source>
        <dbReference type="ARBA" id="ARBA00023136"/>
    </source>
</evidence>
<evidence type="ECO:0000256" key="6">
    <source>
        <dbReference type="SAM" id="MobiDB-lite"/>
    </source>
</evidence>
<comment type="similarity">
    <text evidence="2">Belongs to the major facilitator superfamily. Proton-dependent oligopeptide transporter (POT/PTR) (TC 2.A.17) family.</text>
</comment>
<feature type="transmembrane region" description="Helical" evidence="7">
    <location>
        <begin position="455"/>
        <end position="479"/>
    </location>
</feature>
<dbReference type="Proteomes" id="UP000026915">
    <property type="component" value="Chromosome 10"/>
</dbReference>
<dbReference type="HOGENOM" id="CLU_009313_4_2_1"/>
<name>A0A061FP98_THECC</name>
<protein>
    <submittedName>
        <fullName evidence="8">Nitrate excretion transporter 1, putative</fullName>
    </submittedName>
</protein>
<dbReference type="InterPro" id="IPR036259">
    <property type="entry name" value="MFS_trans_sf"/>
</dbReference>
<dbReference type="InterPro" id="IPR000109">
    <property type="entry name" value="POT_fam"/>
</dbReference>
<dbReference type="Gene3D" id="1.20.1250.20">
    <property type="entry name" value="MFS general substrate transporter like domains"/>
    <property type="match status" value="1"/>
</dbReference>
<sequence length="599" mass="66068">MVPSELEQTEGSKLSSQSATPNEDGKTTMDHKGGGWTTFPFIIGSMTGLSLVAGGWGANLIVFLINEFHVKSITATQINNVILGCNYLLPIAGAIVADTFFDSYTVIITFAFVSLLGMILLTLTTTINSLKPLLCAMGASKCPTPSKLQFAVLYIALALASLGVGGTRFTIATMGADQFDDAKDQGIFFNWYFLALYIANCVSLTALIYIQDNVSWGLAFGICTVLNAIALVLFLSGKRFYRRIKPKRSPFLSILCVIFAAIRKRNVPGTFDSQDYYYGSVETTNIFNNGPSKSLRFLNCAALKIESEDSQSSRSNARSWKLCTVEEVEDLKTLFKIMPLWSSSILLSTTIGVLNSLAIVQVLTMDRHLGPHFKIPAGSFIMFNLLATALSIFIIDRFLHPAWQKFIPIWPLTPLRRIGIGHIINILAMMGFALIEMRRLHVVRTHQRVTNQFDYVVPISGLWLVVPLTILGIGEAFHFPGQIALYYQEFPKSLKGTSTAMISLLIAIGLYLSTVIIDLVLRKIIGWLPDNINHGRLDNPGNRSSFNHGLTPRTTLQNSSSMAKVHPYLAFDTPSIGHIINILAMIGSALVEMRRLHVV</sequence>
<evidence type="ECO:0000256" key="4">
    <source>
        <dbReference type="ARBA" id="ARBA00022989"/>
    </source>
</evidence>
<feature type="transmembrane region" description="Helical" evidence="7">
    <location>
        <begin position="340"/>
        <end position="363"/>
    </location>
</feature>
<feature type="compositionally biased region" description="Basic and acidic residues" evidence="6">
    <location>
        <begin position="23"/>
        <end position="32"/>
    </location>
</feature>
<dbReference type="SUPFAM" id="SSF103473">
    <property type="entry name" value="MFS general substrate transporter"/>
    <property type="match status" value="1"/>
</dbReference>
<dbReference type="EMBL" id="CM001888">
    <property type="protein sequence ID" value="EOY18512.1"/>
    <property type="molecule type" value="Genomic_DNA"/>
</dbReference>
<dbReference type="GO" id="GO:0022857">
    <property type="term" value="F:transmembrane transporter activity"/>
    <property type="evidence" value="ECO:0000318"/>
    <property type="project" value="GO_Central"/>
</dbReference>
<comment type="subcellular location">
    <subcellularLocation>
        <location evidence="1">Membrane</location>
        <topology evidence="1">Multi-pass membrane protein</topology>
    </subcellularLocation>
</comment>
<reference evidence="8 9" key="1">
    <citation type="journal article" date="2013" name="Genome Biol.">
        <title>The genome sequence of the most widely cultivated cacao type and its use to identify candidate genes regulating pod color.</title>
        <authorList>
            <person name="Motamayor J.C."/>
            <person name="Mockaitis K."/>
            <person name="Schmutz J."/>
            <person name="Haiminen N."/>
            <person name="Iii D.L."/>
            <person name="Cornejo O."/>
            <person name="Findley S.D."/>
            <person name="Zheng P."/>
            <person name="Utro F."/>
            <person name="Royaert S."/>
            <person name="Saski C."/>
            <person name="Jenkins J."/>
            <person name="Podicheti R."/>
            <person name="Zhao M."/>
            <person name="Scheffler B.E."/>
            <person name="Stack J.C."/>
            <person name="Feltus F.A."/>
            <person name="Mustiga G.M."/>
            <person name="Amores F."/>
            <person name="Phillips W."/>
            <person name="Marelli J.P."/>
            <person name="May G.D."/>
            <person name="Shapiro H."/>
            <person name="Ma J."/>
            <person name="Bustamante C.D."/>
            <person name="Schnell R.J."/>
            <person name="Main D."/>
            <person name="Gilbert D."/>
            <person name="Parida L."/>
            <person name="Kuhn D.N."/>
        </authorList>
    </citation>
    <scope>NUCLEOTIDE SEQUENCE [LARGE SCALE GENOMIC DNA]</scope>
    <source>
        <strain evidence="9">cv. Matina 1-6</strain>
    </source>
</reference>
<evidence type="ECO:0000313" key="8">
    <source>
        <dbReference type="EMBL" id="EOY18512.1"/>
    </source>
</evidence>
<evidence type="ECO:0000256" key="2">
    <source>
        <dbReference type="ARBA" id="ARBA00005982"/>
    </source>
</evidence>
<keyword evidence="5 7" id="KW-0472">Membrane</keyword>